<evidence type="ECO:0000313" key="4">
    <source>
        <dbReference type="Proteomes" id="UP001500033"/>
    </source>
</evidence>
<dbReference type="Proteomes" id="UP001500033">
    <property type="component" value="Unassembled WGS sequence"/>
</dbReference>
<keyword evidence="2" id="KW-0812">Transmembrane</keyword>
<feature type="transmembrane region" description="Helical" evidence="2">
    <location>
        <begin position="155"/>
        <end position="182"/>
    </location>
</feature>
<gene>
    <name evidence="3" type="ORF">GCM10009576_025850</name>
</gene>
<keyword evidence="4" id="KW-1185">Reference proteome</keyword>
<feature type="region of interest" description="Disordered" evidence="1">
    <location>
        <begin position="1"/>
        <end position="33"/>
    </location>
</feature>
<proteinExistence type="predicted"/>
<accession>A0ABN1S6P4</accession>
<keyword evidence="2" id="KW-0472">Membrane</keyword>
<comment type="caution">
    <text evidence="3">The sequence shown here is derived from an EMBL/GenBank/DDBJ whole genome shotgun (WGS) entry which is preliminary data.</text>
</comment>
<name>A0ABN1S6P4_9ACTN</name>
<protein>
    <submittedName>
        <fullName evidence="3">Uncharacterized protein</fullName>
    </submittedName>
</protein>
<evidence type="ECO:0000313" key="3">
    <source>
        <dbReference type="EMBL" id="GAA0976069.1"/>
    </source>
</evidence>
<sequence length="252" mass="28408">MGRKMWLADPAERIQSGHTADKDKGSGPEDGASYREIRMWEARQAPDGTDLVRTVAYPERPLPPGGLDEYRKARKQGSRSIVLWADPHRERKLATVVTRTASKGRPATYDVVDESGAPLGSIVREPAARGGRIRTRWTVQQTGRPAAVGHKGHPFWWVVWWLIWPVQLALAFLSILGGGAAARTPRHTKWRIDGETVLDWHDGGYEFQLSLLADWWDERLVAALVALEESHESRLGDAWDNTSHEEFHLGRR</sequence>
<organism evidence="3 4">
    <name type="scientific">Streptomyces rhizosphaericus</name>
    <dbReference type="NCBI Taxonomy" id="114699"/>
    <lineage>
        <taxon>Bacteria</taxon>
        <taxon>Bacillati</taxon>
        <taxon>Actinomycetota</taxon>
        <taxon>Actinomycetes</taxon>
        <taxon>Kitasatosporales</taxon>
        <taxon>Streptomycetaceae</taxon>
        <taxon>Streptomyces</taxon>
        <taxon>Streptomyces violaceusniger group</taxon>
    </lineage>
</organism>
<reference evidence="3 4" key="1">
    <citation type="journal article" date="2019" name="Int. J. Syst. Evol. Microbiol.">
        <title>The Global Catalogue of Microorganisms (GCM) 10K type strain sequencing project: providing services to taxonomists for standard genome sequencing and annotation.</title>
        <authorList>
            <consortium name="The Broad Institute Genomics Platform"/>
            <consortium name="The Broad Institute Genome Sequencing Center for Infectious Disease"/>
            <person name="Wu L."/>
            <person name="Ma J."/>
        </authorList>
    </citation>
    <scope>NUCLEOTIDE SEQUENCE [LARGE SCALE GENOMIC DNA]</scope>
    <source>
        <strain evidence="3 4">JCM 11445</strain>
    </source>
</reference>
<evidence type="ECO:0000256" key="1">
    <source>
        <dbReference type="SAM" id="MobiDB-lite"/>
    </source>
</evidence>
<dbReference type="EMBL" id="BAAAIE010000012">
    <property type="protein sequence ID" value="GAA0976069.1"/>
    <property type="molecule type" value="Genomic_DNA"/>
</dbReference>
<evidence type="ECO:0000256" key="2">
    <source>
        <dbReference type="SAM" id="Phobius"/>
    </source>
</evidence>
<feature type="compositionally biased region" description="Basic and acidic residues" evidence="1">
    <location>
        <begin position="19"/>
        <end position="33"/>
    </location>
</feature>
<keyword evidence="2" id="KW-1133">Transmembrane helix</keyword>